<evidence type="ECO:0000313" key="4">
    <source>
        <dbReference type="Proteomes" id="UP000186601"/>
    </source>
</evidence>
<feature type="compositionally biased region" description="Pro residues" evidence="1">
    <location>
        <begin position="397"/>
        <end position="408"/>
    </location>
</feature>
<feature type="compositionally biased region" description="Polar residues" evidence="1">
    <location>
        <begin position="304"/>
        <end position="322"/>
    </location>
</feature>
<dbReference type="PROSITE" id="PS51140">
    <property type="entry name" value="CUE"/>
    <property type="match status" value="1"/>
</dbReference>
<evidence type="ECO:0000256" key="1">
    <source>
        <dbReference type="SAM" id="MobiDB-lite"/>
    </source>
</evidence>
<dbReference type="Pfam" id="PF02845">
    <property type="entry name" value="CUE"/>
    <property type="match status" value="1"/>
</dbReference>
<name>A0A2R6PYZ6_9APHY</name>
<dbReference type="GO" id="GO:0043130">
    <property type="term" value="F:ubiquitin binding"/>
    <property type="evidence" value="ECO:0007669"/>
    <property type="project" value="InterPro"/>
</dbReference>
<accession>A0A2R6PYZ6</accession>
<dbReference type="STRING" id="98765.A0A2R6PYZ6"/>
<feature type="compositionally biased region" description="Low complexity" evidence="1">
    <location>
        <begin position="30"/>
        <end position="41"/>
    </location>
</feature>
<protein>
    <recommendedName>
        <fullName evidence="2">CUE domain-containing protein</fullName>
    </recommendedName>
</protein>
<organism evidence="3 4">
    <name type="scientific">Hermanssonia centrifuga</name>
    <dbReference type="NCBI Taxonomy" id="98765"/>
    <lineage>
        <taxon>Eukaryota</taxon>
        <taxon>Fungi</taxon>
        <taxon>Dikarya</taxon>
        <taxon>Basidiomycota</taxon>
        <taxon>Agaricomycotina</taxon>
        <taxon>Agaricomycetes</taxon>
        <taxon>Polyporales</taxon>
        <taxon>Meruliaceae</taxon>
        <taxon>Hermanssonia</taxon>
    </lineage>
</organism>
<dbReference type="SMART" id="SM00546">
    <property type="entry name" value="CUE"/>
    <property type="match status" value="1"/>
</dbReference>
<feature type="region of interest" description="Disordered" evidence="1">
    <location>
        <begin position="1"/>
        <end position="94"/>
    </location>
</feature>
<dbReference type="Proteomes" id="UP000186601">
    <property type="component" value="Unassembled WGS sequence"/>
</dbReference>
<evidence type="ECO:0000259" key="2">
    <source>
        <dbReference type="PROSITE" id="PS51140"/>
    </source>
</evidence>
<feature type="domain" description="CUE" evidence="2">
    <location>
        <begin position="121"/>
        <end position="164"/>
    </location>
</feature>
<feature type="region of interest" description="Disordered" evidence="1">
    <location>
        <begin position="200"/>
        <end position="249"/>
    </location>
</feature>
<dbReference type="OrthoDB" id="9942608at2759"/>
<dbReference type="EMBL" id="MLYV02000426">
    <property type="protein sequence ID" value="PSR99066.1"/>
    <property type="molecule type" value="Genomic_DNA"/>
</dbReference>
<feature type="region of interest" description="Disordered" evidence="1">
    <location>
        <begin position="284"/>
        <end position="494"/>
    </location>
</feature>
<keyword evidence="4" id="KW-1185">Reference proteome</keyword>
<sequence>MYNNTDTSPPVARLNDLGNEPEHQEGTTIAAEPLLEEPSAAYPVVPPTSTTGPNPFLEANSTLGPAQTSQEEALPSSEVPHLPPRPSNEHPTWVHEPAPAAHIDASPMATTNAPVTQLPQHVDPTVAQLKSMFPDFDDTVLQSVLESVNGNQDAAVDVLLGMSDPSYVSSHHSAEAPVAHANPSLDLDEQLARQLMLEDQRQQQAFQDQHQGQRARGQNWPRRGEGEVPYQARQGHPHPEGQSPPLAGSERGEFQEIKETFNQIAESGKRTFSSIVSKVKAKINEYDQSKPSNSNNQHPPPSWGVSSTSSNPQPQDPSTLPSYYSPDPTPASRDRHTTSQAYARYYATGDTGPEQGRDEEFEDMGGEGWTPIRHGKSPTGAPQQQPVLRGYDVDMPSPVPSPASPPMPTAAALSSPGAPARIASPPAASSTGEPPRPPPTSSGSPINAAKLGLLPKRPVSLLRPQSASPPARHPEDEEEDELDYVENPFEDARK</sequence>
<dbReference type="SUPFAM" id="SSF46934">
    <property type="entry name" value="UBA-like"/>
    <property type="match status" value="1"/>
</dbReference>
<gene>
    <name evidence="3" type="ORF">PHLCEN_2v4223</name>
</gene>
<dbReference type="PANTHER" id="PTHR16461">
    <property type="entry name" value="TOLL-INTERACTING PROTEIN"/>
    <property type="match status" value="1"/>
</dbReference>
<feature type="compositionally biased region" description="Low complexity" evidence="1">
    <location>
        <begin position="202"/>
        <end position="212"/>
    </location>
</feature>
<dbReference type="Gene3D" id="1.10.8.10">
    <property type="entry name" value="DNA helicase RuvA subunit, C-terminal domain"/>
    <property type="match status" value="1"/>
</dbReference>
<dbReference type="GO" id="GO:0031624">
    <property type="term" value="F:ubiquitin conjugating enzyme binding"/>
    <property type="evidence" value="ECO:0007669"/>
    <property type="project" value="TreeGrafter"/>
</dbReference>
<dbReference type="GO" id="GO:0005737">
    <property type="term" value="C:cytoplasm"/>
    <property type="evidence" value="ECO:0007669"/>
    <property type="project" value="TreeGrafter"/>
</dbReference>
<dbReference type="PANTHER" id="PTHR16461:SF5">
    <property type="entry name" value="TOLL-INTERACTING PROTEIN"/>
    <property type="match status" value="1"/>
</dbReference>
<dbReference type="CDD" id="cd14279">
    <property type="entry name" value="CUE"/>
    <property type="match status" value="1"/>
</dbReference>
<reference evidence="3 4" key="1">
    <citation type="submission" date="2018-02" db="EMBL/GenBank/DDBJ databases">
        <title>Genome sequence of the basidiomycete white-rot fungus Phlebia centrifuga.</title>
        <authorList>
            <person name="Granchi Z."/>
            <person name="Peng M."/>
            <person name="de Vries R.P."/>
            <person name="Hilden K."/>
            <person name="Makela M.R."/>
            <person name="Grigoriev I."/>
            <person name="Riley R."/>
        </authorList>
    </citation>
    <scope>NUCLEOTIDE SEQUENCE [LARGE SCALE GENOMIC DNA]</scope>
    <source>
        <strain evidence="3 4">FBCC195</strain>
    </source>
</reference>
<feature type="compositionally biased region" description="Polar residues" evidence="1">
    <location>
        <begin position="47"/>
        <end position="71"/>
    </location>
</feature>
<dbReference type="InterPro" id="IPR009060">
    <property type="entry name" value="UBA-like_sf"/>
</dbReference>
<dbReference type="InterPro" id="IPR003892">
    <property type="entry name" value="CUE"/>
</dbReference>
<dbReference type="AlphaFoldDB" id="A0A2R6PYZ6"/>
<dbReference type="GO" id="GO:0006511">
    <property type="term" value="P:ubiquitin-dependent protein catabolic process"/>
    <property type="evidence" value="ECO:0007669"/>
    <property type="project" value="TreeGrafter"/>
</dbReference>
<comment type="caution">
    <text evidence="3">The sequence shown here is derived from an EMBL/GenBank/DDBJ whole genome shotgun (WGS) entry which is preliminary data.</text>
</comment>
<proteinExistence type="predicted"/>
<evidence type="ECO:0000313" key="3">
    <source>
        <dbReference type="EMBL" id="PSR99066.1"/>
    </source>
</evidence>
<feature type="compositionally biased region" description="Low complexity" evidence="1">
    <location>
        <begin position="409"/>
        <end position="433"/>
    </location>
</feature>